<protein>
    <submittedName>
        <fullName evidence="1">Uncharacterized protein</fullName>
    </submittedName>
</protein>
<name>A0ACC2E646_DIPCM</name>
<dbReference type="Proteomes" id="UP001162992">
    <property type="component" value="Chromosome 3"/>
</dbReference>
<keyword evidence="2" id="KW-1185">Reference proteome</keyword>
<evidence type="ECO:0000313" key="2">
    <source>
        <dbReference type="Proteomes" id="UP001162992"/>
    </source>
</evidence>
<organism evidence="1 2">
    <name type="scientific">Diphasiastrum complanatum</name>
    <name type="common">Issler's clubmoss</name>
    <name type="synonym">Lycopodium complanatum</name>
    <dbReference type="NCBI Taxonomy" id="34168"/>
    <lineage>
        <taxon>Eukaryota</taxon>
        <taxon>Viridiplantae</taxon>
        <taxon>Streptophyta</taxon>
        <taxon>Embryophyta</taxon>
        <taxon>Tracheophyta</taxon>
        <taxon>Lycopodiopsida</taxon>
        <taxon>Lycopodiales</taxon>
        <taxon>Lycopodiaceae</taxon>
        <taxon>Lycopodioideae</taxon>
        <taxon>Diphasiastrum</taxon>
    </lineage>
</organism>
<proteinExistence type="predicted"/>
<gene>
    <name evidence="1" type="ORF">O6H91_03G047800</name>
</gene>
<evidence type="ECO:0000313" key="1">
    <source>
        <dbReference type="EMBL" id="KAJ7561924.1"/>
    </source>
</evidence>
<sequence>MESVAFHYWLVEKYPLIVVDAVEEEPQANPGGTDLSRPNPNGLYDNLYVDMKWIIRPSFRPEGKAIPSTFQEIFQRIFDYIDQLFAIVRPRKLLYLAVDGVLPRSKMNLHRAHCFQAATDATKLSFEEDKLSKDFETICQLSASKKVIEHYDPNIIAPGTEFMDSLTVAVKYYVRLRINYDPSWRNVKVIFSDASVPGDGEHKIVSYIRLQRNLPGYDANTRHCLFGLDADLLMLALATHEVHLSILHKAVVHHTINNEPFSSSQHGSLVEVCNVYTKSKENTIIDNCRCKFPTPKRAYQFMQLWILREYLEDDLHIPDALTEIDFERLIDDFVFMCFLAGGEFLPQIPVLGIQEGPMTLLMDIYKKEFMKMGGYLTESGEANLKRIEHFIQAVSTLEDDFIQKQVNSKAHVNNSCTKLSHAMNKDNKVNIGELGWRERYYAEKFGTQTAEAVQDIKRELVLKYTEGLCWILRYYYQGICSWQWYYPYHYAPFASDLKDLDELEITFFLGKPFKPFEYLMGILPSASSDVLPEQYGRLMTDPNSPISDFYPHNFDIDIDGKNYISRVVARLPFIDETRLLAETRKIEQTLTESESRRNVEGFDILFLSCFHPLAPHIFSLYACNENGTDQHGIRMKEIDPVVSEGINGFVALCDEDPCPTTVVSPIVWMSNISNNYVLCVLYKCPANHRHVARPVSGVTIPDKVVIKKEIRLDLPRSLVADISKDLHEGGRLLLKTELMNKAATVRETLSHSSQLSGCEGGLPGVPSREPLKLSPKSRAAGPPGFEHVVPTSVSSTMPRNSSPTRILNENQNGSKSLPSQVDSSSPSSMLSQQQTRGTNIPSSFTVTPNVTSSFSPPKPSNENEFASPLTVKSTVSQVAAGGHSPNENLAQGYNIPTYISSSTGSSVAPSNLSPNKDVTQSYNASKTMAALQGGRLISQFPSFTPSSNVSSMIPPNASPSKNITQSYTGTVELPEFHAIRPVSQYPQSSFPVPQHHQIMHRPPMGQQGFPGFVPRGGPQAQHMQMRPLGHPQQPGPMPPHLWNTERGAGPSPPQFFPHGQHIGAAHYTVPDNRPGNFARGRGMGPRHPNAVFH</sequence>
<dbReference type="EMBL" id="CM055094">
    <property type="protein sequence ID" value="KAJ7561924.1"/>
    <property type="molecule type" value="Genomic_DNA"/>
</dbReference>
<reference evidence="2" key="1">
    <citation type="journal article" date="2024" name="Proc. Natl. Acad. Sci. U.S.A.">
        <title>Extraordinary preservation of gene collinearity over three hundred million years revealed in homosporous lycophytes.</title>
        <authorList>
            <person name="Li C."/>
            <person name="Wickell D."/>
            <person name="Kuo L.Y."/>
            <person name="Chen X."/>
            <person name="Nie B."/>
            <person name="Liao X."/>
            <person name="Peng D."/>
            <person name="Ji J."/>
            <person name="Jenkins J."/>
            <person name="Williams M."/>
            <person name="Shu S."/>
            <person name="Plott C."/>
            <person name="Barry K."/>
            <person name="Rajasekar S."/>
            <person name="Grimwood J."/>
            <person name="Han X."/>
            <person name="Sun S."/>
            <person name="Hou Z."/>
            <person name="He W."/>
            <person name="Dai G."/>
            <person name="Sun C."/>
            <person name="Schmutz J."/>
            <person name="Leebens-Mack J.H."/>
            <person name="Li F.W."/>
            <person name="Wang L."/>
        </authorList>
    </citation>
    <scope>NUCLEOTIDE SEQUENCE [LARGE SCALE GENOMIC DNA]</scope>
    <source>
        <strain evidence="2">cv. PW_Plant_1</strain>
    </source>
</reference>
<accession>A0ACC2E646</accession>
<comment type="caution">
    <text evidence="1">The sequence shown here is derived from an EMBL/GenBank/DDBJ whole genome shotgun (WGS) entry which is preliminary data.</text>
</comment>